<dbReference type="KEGG" id="pka:PQ456_20900"/>
<accession>A0AAX3M1P5</accession>
<keyword evidence="2" id="KW-1185">Reference proteome</keyword>
<evidence type="ECO:0000313" key="1">
    <source>
        <dbReference type="EMBL" id="WCT55574.1"/>
    </source>
</evidence>
<reference evidence="1 2" key="1">
    <citation type="submission" date="2023-02" db="EMBL/GenBank/DDBJ databases">
        <title>Genome sequence of Paenibacillus kyungheensis KACC 18744.</title>
        <authorList>
            <person name="Kim S."/>
            <person name="Heo J."/>
            <person name="Kwon S.-W."/>
        </authorList>
    </citation>
    <scope>NUCLEOTIDE SEQUENCE [LARGE SCALE GENOMIC DNA]</scope>
    <source>
        <strain evidence="1 2">KACC 18744</strain>
    </source>
</reference>
<evidence type="ECO:0000313" key="2">
    <source>
        <dbReference type="Proteomes" id="UP001220509"/>
    </source>
</evidence>
<dbReference type="Proteomes" id="UP001220509">
    <property type="component" value="Chromosome"/>
</dbReference>
<dbReference type="AlphaFoldDB" id="A0AAX3M1P5"/>
<gene>
    <name evidence="1" type="ORF">PQ456_20900</name>
</gene>
<protein>
    <submittedName>
        <fullName evidence="1">Uncharacterized protein</fullName>
    </submittedName>
</protein>
<proteinExistence type="predicted"/>
<name>A0AAX3M1P5_9BACL</name>
<organism evidence="1 2">
    <name type="scientific">Paenibacillus kyungheensis</name>
    <dbReference type="NCBI Taxonomy" id="1452732"/>
    <lineage>
        <taxon>Bacteria</taxon>
        <taxon>Bacillati</taxon>
        <taxon>Bacillota</taxon>
        <taxon>Bacilli</taxon>
        <taxon>Bacillales</taxon>
        <taxon>Paenibacillaceae</taxon>
        <taxon>Paenibacillus</taxon>
    </lineage>
</organism>
<dbReference type="EMBL" id="CP117416">
    <property type="protein sequence ID" value="WCT55574.1"/>
    <property type="molecule type" value="Genomic_DNA"/>
</dbReference>
<dbReference type="RefSeq" id="WP_273613936.1">
    <property type="nucleotide sequence ID" value="NZ_CP117416.1"/>
</dbReference>
<sequence>MIYEDLIKRVGWGEEFSFYYQDNRYWISSNNDGYYLTREKDSFSQSFHTSKELFDLGEIEGKSFKEVWNVIDIL</sequence>